<sequence>MVTKVTVVTETQPENPPQQLLQNWIGDPPYQLLLLEKARVGDGFPLDYSLKSLERSGSTRTGALRLRPAP</sequence>
<reference evidence="2 3" key="1">
    <citation type="submission" date="2014-09" db="EMBL/GenBank/DDBJ databases">
        <title>Draft genome sequence of Streptomyces natalensis ATCC 27448, producer of the antifungal pimaricin.</title>
        <authorList>
            <person name="Mendes M.V."/>
            <person name="Beites T."/>
            <person name="Pires S."/>
            <person name="Santos C.L."/>
            <person name="Moradas-Ferreira P."/>
        </authorList>
    </citation>
    <scope>NUCLEOTIDE SEQUENCE [LARGE SCALE GENOMIC DNA]</scope>
    <source>
        <strain evidence="2 3">ATCC 27448</strain>
    </source>
</reference>
<comment type="caution">
    <text evidence="2">The sequence shown here is derived from an EMBL/GenBank/DDBJ whole genome shotgun (WGS) entry which is preliminary data.</text>
</comment>
<dbReference type="RefSeq" id="WP_030068091.1">
    <property type="nucleotide sequence ID" value="NZ_JRKI01000028.1"/>
</dbReference>
<gene>
    <name evidence="2" type="ORF">SNA_20625</name>
</gene>
<dbReference type="EMBL" id="JRKI01000028">
    <property type="protein sequence ID" value="KIZ16435.1"/>
    <property type="molecule type" value="Genomic_DNA"/>
</dbReference>
<proteinExistence type="predicted"/>
<feature type="region of interest" description="Disordered" evidence="1">
    <location>
        <begin position="1"/>
        <end position="22"/>
    </location>
</feature>
<accession>A0A0D7CKQ4</accession>
<evidence type="ECO:0000313" key="2">
    <source>
        <dbReference type="EMBL" id="KIZ16435.1"/>
    </source>
</evidence>
<dbReference type="Proteomes" id="UP000032458">
    <property type="component" value="Unassembled WGS sequence"/>
</dbReference>
<protein>
    <submittedName>
        <fullName evidence="2">Uncharacterized protein</fullName>
    </submittedName>
</protein>
<evidence type="ECO:0000256" key="1">
    <source>
        <dbReference type="SAM" id="MobiDB-lite"/>
    </source>
</evidence>
<dbReference type="AlphaFoldDB" id="A0A0D7CKQ4"/>
<evidence type="ECO:0000313" key="3">
    <source>
        <dbReference type="Proteomes" id="UP000032458"/>
    </source>
</evidence>
<keyword evidence="3" id="KW-1185">Reference proteome</keyword>
<organism evidence="2 3">
    <name type="scientific">Streptomyces natalensis ATCC 27448</name>
    <dbReference type="NCBI Taxonomy" id="1240678"/>
    <lineage>
        <taxon>Bacteria</taxon>
        <taxon>Bacillati</taxon>
        <taxon>Actinomycetota</taxon>
        <taxon>Actinomycetes</taxon>
        <taxon>Kitasatosporales</taxon>
        <taxon>Streptomycetaceae</taxon>
        <taxon>Streptomyces</taxon>
    </lineage>
</organism>
<feature type="compositionally biased region" description="Low complexity" evidence="1">
    <location>
        <begin position="9"/>
        <end position="22"/>
    </location>
</feature>
<name>A0A0D7CKQ4_9ACTN</name>